<dbReference type="InterPro" id="IPR025736">
    <property type="entry name" value="PucR_C-HTH_dom"/>
</dbReference>
<proteinExistence type="predicted"/>
<gene>
    <name evidence="4" type="ORF">KEC56_01520</name>
</gene>
<feature type="domain" description="PucR C-terminal helix-turn-helix" evidence="3">
    <location>
        <begin position="299"/>
        <end position="355"/>
    </location>
</feature>
<dbReference type="EMBL" id="JAGTTM010000001">
    <property type="protein sequence ID" value="MCC2028217.1"/>
    <property type="molecule type" value="Genomic_DNA"/>
</dbReference>
<comment type="caution">
    <text evidence="4">The sequence shown here is derived from an EMBL/GenBank/DDBJ whole genome shotgun (WGS) entry which is preliminary data.</text>
</comment>
<dbReference type="InterPro" id="IPR042070">
    <property type="entry name" value="PucR_C-HTH_sf"/>
</dbReference>
<evidence type="ECO:0000259" key="3">
    <source>
        <dbReference type="Pfam" id="PF13556"/>
    </source>
</evidence>
<dbReference type="PANTHER" id="PTHR33744">
    <property type="entry name" value="CARBOHYDRATE DIACID REGULATOR"/>
    <property type="match status" value="1"/>
</dbReference>
<organism evidence="4 5">
    <name type="scientific">Microbacterium tenebrionis</name>
    <dbReference type="NCBI Taxonomy" id="2830665"/>
    <lineage>
        <taxon>Bacteria</taxon>
        <taxon>Bacillati</taxon>
        <taxon>Actinomycetota</taxon>
        <taxon>Actinomycetes</taxon>
        <taxon>Micrococcales</taxon>
        <taxon>Microbacteriaceae</taxon>
        <taxon>Microbacterium</taxon>
    </lineage>
</organism>
<protein>
    <submittedName>
        <fullName evidence="4">PucR family transcriptional regulator ligand-binding domain-containing protein</fullName>
    </submittedName>
</protein>
<dbReference type="AlphaFoldDB" id="A0A9X1LMA0"/>
<evidence type="ECO:0000259" key="2">
    <source>
        <dbReference type="Pfam" id="PF07905"/>
    </source>
</evidence>
<accession>A0A9X1LMA0</accession>
<dbReference type="InterPro" id="IPR051448">
    <property type="entry name" value="CdaR-like_regulators"/>
</dbReference>
<dbReference type="Pfam" id="PF07905">
    <property type="entry name" value="PucR"/>
    <property type="match status" value="1"/>
</dbReference>
<keyword evidence="1" id="KW-1133">Transmembrane helix</keyword>
<dbReference type="InterPro" id="IPR012914">
    <property type="entry name" value="PucR_dom"/>
</dbReference>
<dbReference type="PANTHER" id="PTHR33744:SF17">
    <property type="entry name" value="CONSERVED PROTEIN"/>
    <property type="match status" value="1"/>
</dbReference>
<name>A0A9X1LMA0_9MICO</name>
<evidence type="ECO:0000256" key="1">
    <source>
        <dbReference type="SAM" id="Phobius"/>
    </source>
</evidence>
<dbReference type="RefSeq" id="WP_227529533.1">
    <property type="nucleotide sequence ID" value="NZ_JAGTTM010000001.1"/>
</dbReference>
<dbReference type="Proteomes" id="UP001139289">
    <property type="component" value="Unassembled WGS sequence"/>
</dbReference>
<dbReference type="Gene3D" id="1.10.10.2840">
    <property type="entry name" value="PucR C-terminal helix-turn-helix domain"/>
    <property type="match status" value="1"/>
</dbReference>
<keyword evidence="5" id="KW-1185">Reference proteome</keyword>
<evidence type="ECO:0000313" key="4">
    <source>
        <dbReference type="EMBL" id="MCC2028217.1"/>
    </source>
</evidence>
<feature type="domain" description="Purine catabolism PurC-like" evidence="2">
    <location>
        <begin position="36"/>
        <end position="133"/>
    </location>
</feature>
<evidence type="ECO:0000313" key="5">
    <source>
        <dbReference type="Proteomes" id="UP001139289"/>
    </source>
</evidence>
<reference evidence="4" key="1">
    <citation type="submission" date="2021-04" db="EMBL/GenBank/DDBJ databases">
        <title>Microbacterium tenobrionis sp. nov. and Microbacterium allomyrinae sp. nov., isolated from larvae of Tenobrio molitor and Allomyrina dichotoma, respectively.</title>
        <authorList>
            <person name="Lee S.D."/>
        </authorList>
    </citation>
    <scope>NUCLEOTIDE SEQUENCE</scope>
    <source>
        <strain evidence="4">YMB-B2</strain>
    </source>
</reference>
<keyword evidence="1" id="KW-0812">Transmembrane</keyword>
<feature type="transmembrane region" description="Helical" evidence="1">
    <location>
        <begin position="79"/>
        <end position="98"/>
    </location>
</feature>
<dbReference type="Pfam" id="PF13556">
    <property type="entry name" value="HTH_30"/>
    <property type="match status" value="1"/>
</dbReference>
<sequence>MVGRRREDADALVGDVRVADLLAWDGPPMALAGRPVGLDRVIRWSLPSDLLDPSPYLRGGELVLTSGISMTEVEAQRKFVAAVCGAGASAIGFALGVVTDEVPAPIIRTANALGVAVLRIPADVAFVEITQRLAAEQHRQEQEARERARVGAIIDMVRRGQASAVVLGAELDNADAVHIVVAPSTIRLPLPEGSVVGTVGADTVAIVPGTIGGLLSAPHDIDAVFGWSGPIAQERIAIALREAFAAAAIAPRLRRPAGPRDLATWEGLVHRLTPDQIAPFTEHVITPLRRYDARHRTQLLQTAEALCLKDGAVQAASADLFIHENTLRKRAARIEEITGLNPLNALDRAAFLVAVLGGM</sequence>
<keyword evidence="1" id="KW-0472">Membrane</keyword>